<dbReference type="InterPro" id="IPR027443">
    <property type="entry name" value="IPNS-like_sf"/>
</dbReference>
<dbReference type="Pfam" id="PF14226">
    <property type="entry name" value="DIOX_N"/>
    <property type="match status" value="1"/>
</dbReference>
<dbReference type="SUPFAM" id="SSF51197">
    <property type="entry name" value="Clavaminate synthase-like"/>
    <property type="match status" value="1"/>
</dbReference>
<evidence type="ECO:0000256" key="5">
    <source>
        <dbReference type="RuleBase" id="RU003682"/>
    </source>
</evidence>
<reference evidence="7" key="1">
    <citation type="journal article" date="2019" name="Science">
        <title>Mutation of a bHLH transcription factor allowed almond domestication.</title>
        <authorList>
            <person name="Sanchez-Perez R."/>
            <person name="Pavan S."/>
            <person name="Mazzeo R."/>
            <person name="Moldovan C."/>
            <person name="Aiese Cigliano R."/>
            <person name="Del Cueto J."/>
            <person name="Ricciardi F."/>
            <person name="Lotti C."/>
            <person name="Ricciardi L."/>
            <person name="Dicenta F."/>
            <person name="Lopez-Marques R.L."/>
            <person name="Lindberg Moller B."/>
        </authorList>
    </citation>
    <scope>NUCLEOTIDE SEQUENCE</scope>
</reference>
<evidence type="ECO:0000256" key="1">
    <source>
        <dbReference type="ARBA" id="ARBA00008056"/>
    </source>
</evidence>
<keyword evidence="4 5" id="KW-0408">Iron</keyword>
<evidence type="ECO:0000256" key="4">
    <source>
        <dbReference type="ARBA" id="ARBA00023004"/>
    </source>
</evidence>
<dbReference type="InterPro" id="IPR050295">
    <property type="entry name" value="Plant_2OG-oxidoreductases"/>
</dbReference>
<keyword evidence="3" id="KW-0847">Vitamin C</keyword>
<dbReference type="Gene3D" id="2.60.120.330">
    <property type="entry name" value="B-lactam Antibiotic, Isopenicillin N Synthase, Chain"/>
    <property type="match status" value="1"/>
</dbReference>
<dbReference type="AlphaFoldDB" id="A0A4Y1RE99"/>
<gene>
    <name evidence="7" type="ORF">Prudu_012737</name>
</gene>
<name>A0A4Y1RE99_PRUDU</name>
<dbReference type="GO" id="GO:0016491">
    <property type="term" value="F:oxidoreductase activity"/>
    <property type="evidence" value="ECO:0007669"/>
    <property type="project" value="UniProtKB-KW"/>
</dbReference>
<comment type="similarity">
    <text evidence="1 5">Belongs to the iron/ascorbate-dependent oxidoreductase family.</text>
</comment>
<dbReference type="InterPro" id="IPR044861">
    <property type="entry name" value="IPNS-like_FE2OG_OXY"/>
</dbReference>
<dbReference type="GO" id="GO:0031418">
    <property type="term" value="F:L-ascorbic acid binding"/>
    <property type="evidence" value="ECO:0007669"/>
    <property type="project" value="UniProtKB-KW"/>
</dbReference>
<evidence type="ECO:0000256" key="3">
    <source>
        <dbReference type="ARBA" id="ARBA00022896"/>
    </source>
</evidence>
<feature type="domain" description="Fe2OG dioxygenase" evidence="6">
    <location>
        <begin position="239"/>
        <end position="339"/>
    </location>
</feature>
<dbReference type="Pfam" id="PF03171">
    <property type="entry name" value="2OG-FeII_Oxy"/>
    <property type="match status" value="1"/>
</dbReference>
<accession>A0A4Y1RE99</accession>
<organism evidence="7">
    <name type="scientific">Prunus dulcis</name>
    <name type="common">Almond</name>
    <name type="synonym">Amygdalus dulcis</name>
    <dbReference type="NCBI Taxonomy" id="3755"/>
    <lineage>
        <taxon>Eukaryota</taxon>
        <taxon>Viridiplantae</taxon>
        <taxon>Streptophyta</taxon>
        <taxon>Embryophyta</taxon>
        <taxon>Tracheophyta</taxon>
        <taxon>Spermatophyta</taxon>
        <taxon>Magnoliopsida</taxon>
        <taxon>eudicotyledons</taxon>
        <taxon>Gunneridae</taxon>
        <taxon>Pentapetalae</taxon>
        <taxon>rosids</taxon>
        <taxon>fabids</taxon>
        <taxon>Rosales</taxon>
        <taxon>Rosaceae</taxon>
        <taxon>Amygdaloideae</taxon>
        <taxon>Amygdaleae</taxon>
        <taxon>Prunus</taxon>
    </lineage>
</organism>
<dbReference type="FunFam" id="2.60.120.330:FF:000018">
    <property type="entry name" value="2-oxoglutarate (2OG) and Fe(II)-dependent oxygenase superfamily protein"/>
    <property type="match status" value="1"/>
</dbReference>
<evidence type="ECO:0000259" key="6">
    <source>
        <dbReference type="PROSITE" id="PS51471"/>
    </source>
</evidence>
<dbReference type="InterPro" id="IPR026992">
    <property type="entry name" value="DIOX_N"/>
</dbReference>
<dbReference type="InterPro" id="IPR005123">
    <property type="entry name" value="Oxoglu/Fe-dep_dioxygenase_dom"/>
</dbReference>
<keyword evidence="5" id="KW-0560">Oxidoreductase</keyword>
<dbReference type="PROSITE" id="PS51471">
    <property type="entry name" value="FE2OG_OXY"/>
    <property type="match status" value="1"/>
</dbReference>
<evidence type="ECO:0000313" key="7">
    <source>
        <dbReference type="EMBL" id="BBH02228.1"/>
    </source>
</evidence>
<evidence type="ECO:0000256" key="2">
    <source>
        <dbReference type="ARBA" id="ARBA00022723"/>
    </source>
</evidence>
<protein>
    <submittedName>
        <fullName evidence="7">2-oxoglutarate and Fe(II)-dependent oxygenase superfamily protein</fullName>
    </submittedName>
</protein>
<sequence>MRLSDPERPSCSHHELSLQKETNHMDMAESSTIAKIELGSTTVQELLAKGKGKGEQVPDKYIHKVTDGGIGAPSASSAALMDIPVIDLGLLLTPSSITAQQLDKLRSALTTWGCFQVINHGMTLEFLDKVREMAKQFFALPEEEKQNYLRQVNDTEGYGSDMVFSEQQTLDWTDRLYLSVYPEDHRKFKFWPQNPKSFSETLDQYAMKLQVVTKTVLEAMARLLNLDDNCFRDLYVEHGKMDVRFNLYPPCSRPEVVLGVKPHADGTIITLLLQDKQVEGLQFLKDDQWFRSPIVPEALLINVGDQAEILSNGKFKSPIHRVVINPDKERISLAAFCIPESDKEIEPFESLVNESTPRLYKKVKDYSGVFFRIPLPAGEETNRSSKNLKLPLKITLASISNTTTCFSVVPVLAG</sequence>
<dbReference type="EMBL" id="AP019300">
    <property type="protein sequence ID" value="BBH02228.1"/>
    <property type="molecule type" value="Genomic_DNA"/>
</dbReference>
<dbReference type="PANTHER" id="PTHR47991">
    <property type="entry name" value="OXOGLUTARATE/IRON-DEPENDENT DIOXYGENASE"/>
    <property type="match status" value="1"/>
</dbReference>
<keyword evidence="2 5" id="KW-0479">Metal-binding</keyword>
<dbReference type="GO" id="GO:0046872">
    <property type="term" value="F:metal ion binding"/>
    <property type="evidence" value="ECO:0007669"/>
    <property type="project" value="UniProtKB-KW"/>
</dbReference>
<proteinExistence type="inferred from homology"/>